<dbReference type="Gene3D" id="3.90.1720.10">
    <property type="entry name" value="endopeptidase domain like (from Nostoc punctiforme)"/>
    <property type="match status" value="1"/>
</dbReference>
<evidence type="ECO:0000313" key="8">
    <source>
        <dbReference type="EMBL" id="ARD24346.1"/>
    </source>
</evidence>
<dbReference type="EMBL" id="CP020472">
    <property type="protein sequence ID" value="ARD24346.1"/>
    <property type="molecule type" value="Genomic_DNA"/>
</dbReference>
<dbReference type="Proteomes" id="UP000191820">
    <property type="component" value="Chromosome"/>
</dbReference>
<keyword evidence="2" id="KW-0645">Protease</keyword>
<dbReference type="PANTHER" id="PTHR47360:SF1">
    <property type="entry name" value="ENDOPEPTIDASE NLPC-RELATED"/>
    <property type="match status" value="1"/>
</dbReference>
<evidence type="ECO:0000313" key="9">
    <source>
        <dbReference type="Proteomes" id="UP000191820"/>
    </source>
</evidence>
<keyword evidence="4" id="KW-0378">Hydrolase</keyword>
<feature type="chain" id="PRO_5045074825" description="NlpC/P60 domain-containing protein" evidence="6">
    <location>
        <begin position="19"/>
        <end position="162"/>
    </location>
</feature>
<dbReference type="InterPro" id="IPR038765">
    <property type="entry name" value="Papain-like_cys_pep_sf"/>
</dbReference>
<evidence type="ECO:0000256" key="2">
    <source>
        <dbReference type="ARBA" id="ARBA00022670"/>
    </source>
</evidence>
<evidence type="ECO:0000256" key="1">
    <source>
        <dbReference type="ARBA" id="ARBA00007074"/>
    </source>
</evidence>
<reference evidence="8 9" key="1">
    <citation type="submission" date="2017-03" db="EMBL/GenBank/DDBJ databases">
        <title>Genome sequencing of Shewanella japonica KCTC 22435.</title>
        <authorList>
            <person name="Kim K.M."/>
        </authorList>
    </citation>
    <scope>NUCLEOTIDE SEQUENCE [LARGE SCALE GENOMIC DNA]</scope>
    <source>
        <strain evidence="8 9">KCTC 22435</strain>
    </source>
</reference>
<feature type="domain" description="NlpC/P60" evidence="7">
    <location>
        <begin position="42"/>
        <end position="162"/>
    </location>
</feature>
<gene>
    <name evidence="8" type="ORF">SJ2017_4119</name>
</gene>
<comment type="similarity">
    <text evidence="1">Belongs to the peptidase C40 family.</text>
</comment>
<dbReference type="InterPro" id="IPR000064">
    <property type="entry name" value="NLP_P60_dom"/>
</dbReference>
<evidence type="ECO:0000256" key="3">
    <source>
        <dbReference type="ARBA" id="ARBA00022729"/>
    </source>
</evidence>
<evidence type="ECO:0000259" key="7">
    <source>
        <dbReference type="PROSITE" id="PS51935"/>
    </source>
</evidence>
<organism evidence="8 9">
    <name type="scientific">Shewanella japonica</name>
    <dbReference type="NCBI Taxonomy" id="93973"/>
    <lineage>
        <taxon>Bacteria</taxon>
        <taxon>Pseudomonadati</taxon>
        <taxon>Pseudomonadota</taxon>
        <taxon>Gammaproteobacteria</taxon>
        <taxon>Alteromonadales</taxon>
        <taxon>Shewanellaceae</taxon>
        <taxon>Shewanella</taxon>
    </lineage>
</organism>
<dbReference type="PROSITE" id="PS51935">
    <property type="entry name" value="NLPC_P60"/>
    <property type="match status" value="1"/>
</dbReference>
<keyword evidence="5" id="KW-0788">Thiol protease</keyword>
<dbReference type="RefSeq" id="WP_080917246.1">
    <property type="nucleotide sequence ID" value="NZ_CP020472.1"/>
</dbReference>
<evidence type="ECO:0000256" key="4">
    <source>
        <dbReference type="ARBA" id="ARBA00022801"/>
    </source>
</evidence>
<dbReference type="InterPro" id="IPR052062">
    <property type="entry name" value="Murein_DD/LD_carboxypeptidase"/>
</dbReference>
<dbReference type="PANTHER" id="PTHR47360">
    <property type="entry name" value="MUREIN DD-ENDOPEPTIDASE MEPS/MUREIN LD-CARBOXYPEPTIDASE"/>
    <property type="match status" value="1"/>
</dbReference>
<keyword evidence="3 6" id="KW-0732">Signal</keyword>
<name>A0ABM6JRK6_9GAMM</name>
<feature type="signal peptide" evidence="6">
    <location>
        <begin position="1"/>
        <end position="18"/>
    </location>
</feature>
<dbReference type="Pfam" id="PF00877">
    <property type="entry name" value="NLPC_P60"/>
    <property type="match status" value="1"/>
</dbReference>
<dbReference type="PROSITE" id="PS51257">
    <property type="entry name" value="PROKAR_LIPOPROTEIN"/>
    <property type="match status" value="1"/>
</dbReference>
<evidence type="ECO:0000256" key="5">
    <source>
        <dbReference type="ARBA" id="ARBA00022807"/>
    </source>
</evidence>
<accession>A0ABM6JRK6</accession>
<evidence type="ECO:0000256" key="6">
    <source>
        <dbReference type="SAM" id="SignalP"/>
    </source>
</evidence>
<proteinExistence type="inferred from homology"/>
<sequence length="162" mass="18274">MVLRAVITFVCFFLTACAAQVDLPLPTGTQASTDIPKADERLWNEARLLQFHQQWQGTPYRLGGLTKKGLDCSGLVYVAYQDLVGPSLPRTVQGQTHLGTRINKRDLQSGDLVFFKTTGRGRHVGVYLSGHRFLHVSTKKGVMISSMDNVYWKPRYWFASRL</sequence>
<keyword evidence="9" id="KW-1185">Reference proteome</keyword>
<dbReference type="SUPFAM" id="SSF54001">
    <property type="entry name" value="Cysteine proteinases"/>
    <property type="match status" value="1"/>
</dbReference>
<protein>
    <recommendedName>
        <fullName evidence="7">NlpC/P60 domain-containing protein</fullName>
    </recommendedName>
</protein>